<evidence type="ECO:0000256" key="9">
    <source>
        <dbReference type="ARBA" id="ARBA00023163"/>
    </source>
</evidence>
<dbReference type="RefSeq" id="WP_087109557.1">
    <property type="nucleotide sequence ID" value="NZ_CBCSCN010000002.1"/>
</dbReference>
<dbReference type="GO" id="GO:1900079">
    <property type="term" value="P:regulation of arginine biosynthetic process"/>
    <property type="evidence" value="ECO:0007669"/>
    <property type="project" value="UniProtKB-UniRule"/>
</dbReference>
<name>A0A1X7AJ33_9GAMM</name>
<dbReference type="PANTHER" id="PTHR34471:SF1">
    <property type="entry name" value="ARGININE REPRESSOR"/>
    <property type="match status" value="1"/>
</dbReference>
<accession>A0A1X7AJ33</accession>
<evidence type="ECO:0000259" key="12">
    <source>
        <dbReference type="Pfam" id="PF02863"/>
    </source>
</evidence>
<keyword evidence="8 10" id="KW-0238">DNA-binding</keyword>
<evidence type="ECO:0000313" key="13">
    <source>
        <dbReference type="EMBL" id="SMA46186.1"/>
    </source>
</evidence>
<dbReference type="InterPro" id="IPR001669">
    <property type="entry name" value="Arg_repress"/>
</dbReference>
<dbReference type="GO" id="GO:0051259">
    <property type="term" value="P:protein complex oligomerization"/>
    <property type="evidence" value="ECO:0007669"/>
    <property type="project" value="InterPro"/>
</dbReference>
<feature type="domain" description="Arginine repressor DNA-binding" evidence="11">
    <location>
        <begin position="7"/>
        <end position="70"/>
    </location>
</feature>
<evidence type="ECO:0000256" key="8">
    <source>
        <dbReference type="ARBA" id="ARBA00023125"/>
    </source>
</evidence>
<dbReference type="GO" id="GO:0003677">
    <property type="term" value="F:DNA binding"/>
    <property type="evidence" value="ECO:0007669"/>
    <property type="project" value="UniProtKB-KW"/>
</dbReference>
<proteinExistence type="inferred from homology"/>
<dbReference type="GO" id="GO:0005737">
    <property type="term" value="C:cytoplasm"/>
    <property type="evidence" value="ECO:0007669"/>
    <property type="project" value="UniProtKB-SubCell"/>
</dbReference>
<dbReference type="OrthoDB" id="7060358at2"/>
<dbReference type="InterPro" id="IPR020899">
    <property type="entry name" value="Arg_repress_C"/>
</dbReference>
<dbReference type="GO" id="GO:0034618">
    <property type="term" value="F:arginine binding"/>
    <property type="evidence" value="ECO:0007669"/>
    <property type="project" value="InterPro"/>
</dbReference>
<comment type="function">
    <text evidence="10">Regulates arginine biosynthesis genes.</text>
</comment>
<dbReference type="PRINTS" id="PR01467">
    <property type="entry name" value="ARGREPRESSOR"/>
</dbReference>
<dbReference type="SUPFAM" id="SSF46785">
    <property type="entry name" value="Winged helix' DNA-binding domain"/>
    <property type="match status" value="1"/>
</dbReference>
<keyword evidence="7 10" id="KW-0805">Transcription regulation</keyword>
<comment type="similarity">
    <text evidence="3 10">Belongs to the ArgR family.</text>
</comment>
<keyword evidence="10" id="KW-0678">Repressor</keyword>
<dbReference type="AlphaFoldDB" id="A0A1X7AJ33"/>
<organism evidence="13 14">
    <name type="scientific">Parendozoicomonas haliclonae</name>
    <dbReference type="NCBI Taxonomy" id="1960125"/>
    <lineage>
        <taxon>Bacteria</taxon>
        <taxon>Pseudomonadati</taxon>
        <taxon>Pseudomonadota</taxon>
        <taxon>Gammaproteobacteria</taxon>
        <taxon>Oceanospirillales</taxon>
        <taxon>Endozoicomonadaceae</taxon>
        <taxon>Parendozoicomonas</taxon>
    </lineage>
</organism>
<evidence type="ECO:0000256" key="2">
    <source>
        <dbReference type="ARBA" id="ARBA00005040"/>
    </source>
</evidence>
<dbReference type="HAMAP" id="MF_00173">
    <property type="entry name" value="Arg_repressor"/>
    <property type="match status" value="1"/>
</dbReference>
<dbReference type="GO" id="GO:0003700">
    <property type="term" value="F:DNA-binding transcription factor activity"/>
    <property type="evidence" value="ECO:0007669"/>
    <property type="project" value="UniProtKB-UniRule"/>
</dbReference>
<keyword evidence="14" id="KW-1185">Reference proteome</keyword>
<sequence>MRVLDKELVHVLKMLITEHQFSSQGEIIEALKEKGYSDINQSKVSRILHNLGAVRTRNARKELKYALPQEFQTPSIDSSLATLITEVDYNDCLVIIKTTPAAAQIVARLMDSLGRSSGILGCVGGDDTIFLTPTRESSVEKLYELITDLIHIQE</sequence>
<feature type="domain" description="Arginine repressor C-terminal" evidence="12">
    <location>
        <begin position="82"/>
        <end position="147"/>
    </location>
</feature>
<evidence type="ECO:0000256" key="1">
    <source>
        <dbReference type="ARBA" id="ARBA00004496"/>
    </source>
</evidence>
<dbReference type="InterPro" id="IPR036388">
    <property type="entry name" value="WH-like_DNA-bd_sf"/>
</dbReference>
<protein>
    <recommendedName>
        <fullName evidence="4 10">Arginine repressor</fullName>
    </recommendedName>
</protein>
<evidence type="ECO:0000259" key="11">
    <source>
        <dbReference type="Pfam" id="PF01316"/>
    </source>
</evidence>
<dbReference type="GO" id="GO:0006526">
    <property type="term" value="P:L-arginine biosynthetic process"/>
    <property type="evidence" value="ECO:0007669"/>
    <property type="project" value="UniProtKB-UniPathway"/>
</dbReference>
<dbReference type="Proteomes" id="UP000196573">
    <property type="component" value="Unassembled WGS sequence"/>
</dbReference>
<gene>
    <name evidence="10 13" type="primary">argR</name>
    <name evidence="13" type="ORF">EHSB41UT_02094</name>
</gene>
<keyword evidence="9 10" id="KW-0804">Transcription</keyword>
<dbReference type="UniPathway" id="UPA00068"/>
<dbReference type="InterPro" id="IPR036251">
    <property type="entry name" value="Arg_repress_C_sf"/>
</dbReference>
<dbReference type="Gene3D" id="1.10.10.10">
    <property type="entry name" value="Winged helix-like DNA-binding domain superfamily/Winged helix DNA-binding domain"/>
    <property type="match status" value="1"/>
</dbReference>
<dbReference type="Gene3D" id="3.30.1360.40">
    <property type="match status" value="1"/>
</dbReference>
<evidence type="ECO:0000256" key="10">
    <source>
        <dbReference type="HAMAP-Rule" id="MF_00173"/>
    </source>
</evidence>
<evidence type="ECO:0000256" key="3">
    <source>
        <dbReference type="ARBA" id="ARBA00008316"/>
    </source>
</evidence>
<dbReference type="Pfam" id="PF02863">
    <property type="entry name" value="Arg_repressor_C"/>
    <property type="match status" value="1"/>
</dbReference>
<evidence type="ECO:0000256" key="7">
    <source>
        <dbReference type="ARBA" id="ARBA00023015"/>
    </source>
</evidence>
<evidence type="ECO:0000256" key="4">
    <source>
        <dbReference type="ARBA" id="ARBA00021148"/>
    </source>
</evidence>
<evidence type="ECO:0000313" key="14">
    <source>
        <dbReference type="Proteomes" id="UP000196573"/>
    </source>
</evidence>
<dbReference type="SUPFAM" id="SSF55252">
    <property type="entry name" value="C-terminal domain of arginine repressor"/>
    <property type="match status" value="1"/>
</dbReference>
<keyword evidence="6 10" id="KW-0055">Arginine biosynthesis</keyword>
<comment type="pathway">
    <text evidence="2 10">Amino-acid biosynthesis; L-arginine biosynthesis [regulation].</text>
</comment>
<keyword evidence="10" id="KW-0028">Amino-acid biosynthesis</keyword>
<evidence type="ECO:0000256" key="5">
    <source>
        <dbReference type="ARBA" id="ARBA00022490"/>
    </source>
</evidence>
<evidence type="ECO:0000256" key="6">
    <source>
        <dbReference type="ARBA" id="ARBA00022571"/>
    </source>
</evidence>
<comment type="subcellular location">
    <subcellularLocation>
        <location evidence="1 10">Cytoplasm</location>
    </subcellularLocation>
</comment>
<dbReference type="InterPro" id="IPR036390">
    <property type="entry name" value="WH_DNA-bd_sf"/>
</dbReference>
<dbReference type="Pfam" id="PF01316">
    <property type="entry name" value="Arg_repressor"/>
    <property type="match status" value="1"/>
</dbReference>
<dbReference type="PANTHER" id="PTHR34471">
    <property type="entry name" value="ARGININE REPRESSOR"/>
    <property type="match status" value="1"/>
</dbReference>
<dbReference type="EMBL" id="FWPT01000004">
    <property type="protein sequence ID" value="SMA46186.1"/>
    <property type="molecule type" value="Genomic_DNA"/>
</dbReference>
<reference evidence="13 14" key="1">
    <citation type="submission" date="2017-03" db="EMBL/GenBank/DDBJ databases">
        <authorList>
            <person name="Afonso C.L."/>
            <person name="Miller P.J."/>
            <person name="Scott M.A."/>
            <person name="Spackman E."/>
            <person name="Goraichik I."/>
            <person name="Dimitrov K.M."/>
            <person name="Suarez D.L."/>
            <person name="Swayne D.E."/>
        </authorList>
    </citation>
    <scope>NUCLEOTIDE SEQUENCE [LARGE SCALE GENOMIC DNA]</scope>
    <source>
        <strain evidence="13">SB41UT1</strain>
    </source>
</reference>
<keyword evidence="5 10" id="KW-0963">Cytoplasm</keyword>
<dbReference type="InterPro" id="IPR020900">
    <property type="entry name" value="Arg_repress_DNA-bd"/>
</dbReference>